<dbReference type="InterPro" id="IPR007219">
    <property type="entry name" value="XnlR_reg_dom"/>
</dbReference>
<evidence type="ECO:0000313" key="9">
    <source>
        <dbReference type="Proteomes" id="UP001143548"/>
    </source>
</evidence>
<dbReference type="GO" id="GO:0000981">
    <property type="term" value="F:DNA-binding transcription factor activity, RNA polymerase II-specific"/>
    <property type="evidence" value="ECO:0007669"/>
    <property type="project" value="InterPro"/>
</dbReference>
<proteinExistence type="predicted"/>
<dbReference type="GO" id="GO:0005634">
    <property type="term" value="C:nucleus"/>
    <property type="evidence" value="ECO:0007669"/>
    <property type="project" value="UniProtKB-SubCell"/>
</dbReference>
<evidence type="ECO:0000256" key="5">
    <source>
        <dbReference type="ARBA" id="ARBA00023242"/>
    </source>
</evidence>
<comment type="subcellular location">
    <subcellularLocation>
        <location evidence="1">Nucleus</location>
    </subcellularLocation>
</comment>
<accession>A0A9W5Z083</accession>
<dbReference type="AlphaFoldDB" id="A0A9W5Z083"/>
<dbReference type="Pfam" id="PF04082">
    <property type="entry name" value="Fungal_trans"/>
    <property type="match status" value="1"/>
</dbReference>
<dbReference type="GO" id="GO:0003677">
    <property type="term" value="F:DNA binding"/>
    <property type="evidence" value="ECO:0007669"/>
    <property type="project" value="InterPro"/>
</dbReference>
<evidence type="ECO:0000256" key="4">
    <source>
        <dbReference type="ARBA" id="ARBA00023163"/>
    </source>
</evidence>
<evidence type="ECO:0000313" key="8">
    <source>
        <dbReference type="EMBL" id="GKZ27385.1"/>
    </source>
</evidence>
<reference evidence="8" key="1">
    <citation type="submission" date="2022-07" db="EMBL/GenBank/DDBJ databases">
        <title>Taxonomy of Aspergillus series Nigri: significant species reduction supported by multi-species coalescent approaches.</title>
        <authorList>
            <person name="Bian C."/>
            <person name="Kusuya Y."/>
            <person name="Sklenar F."/>
            <person name="D'hooge E."/>
            <person name="Yaguchi T."/>
            <person name="Takahashi H."/>
            <person name="Hubka V."/>
        </authorList>
    </citation>
    <scope>NUCLEOTIDE SEQUENCE</scope>
    <source>
        <strain evidence="8">CBS 733.88</strain>
    </source>
</reference>
<gene>
    <name evidence="8" type="ORF">AbraCBS73388_004492</name>
</gene>
<sequence>MWLSNLFDTQLEALSDGAECVPVNVAAGIKPDAAERCHNVVGVLNTPRLVSHETTGSPERRQTPPLPTPPTASPTTAAAVGSDTLWVRPVLEAHIDAFFEHVYPNPRFRFLHQSLFRRSFRHDKLDPLLLRCVCGIAARFLHLGEHATALQYAHDWLRHVESQVWSRLADMNVPNLQILVLLTYWHLMEHNTTMAWTMSAMVARIAYGIRLNHDDSSGRHGASFIAREASRRLMWSIFILDKQYAGGFLELTLCPPETMYIQLPCEERSFELEIPVATSTLFPSEVSLDHENKVGLMGYMIMSARKNPYAERDELRRLETALDTFAAQLPDHLQLTSRNILLRAYTPHLMGYIVLHSTWHQLYCDLYRMMIPGLRESIHEDILQLVPEAYAASCRQICLDHVVAAGDLWSELLQQVERLTMTDSTFASYVHQSAHILAHLWDLDHGQDQQLRERFQVMIGVLDHLALLYPVVAKIQQDIQLLVTELDRVIPMFHTQRDQHPTLTLTQCWRTTLRQRGVRGGQTTSKFSMLSSVWDGTVSSPSPSLSQPDNDDLTGATTSASTVGLSPVPIDAVGQCDVLATADHHVLSTPTDDLWLPATGNELDNGTLDLFPFHQVFVDWHWTT</sequence>
<evidence type="ECO:0000256" key="3">
    <source>
        <dbReference type="ARBA" id="ARBA00023015"/>
    </source>
</evidence>
<keyword evidence="5" id="KW-0539">Nucleus</keyword>
<keyword evidence="2" id="KW-0479">Metal-binding</keyword>
<dbReference type="CDD" id="cd12148">
    <property type="entry name" value="fungal_TF_MHR"/>
    <property type="match status" value="1"/>
</dbReference>
<feature type="compositionally biased region" description="Polar residues" evidence="6">
    <location>
        <begin position="538"/>
        <end position="548"/>
    </location>
</feature>
<keyword evidence="3" id="KW-0805">Transcription regulation</keyword>
<feature type="region of interest" description="Disordered" evidence="6">
    <location>
        <begin position="48"/>
        <end position="77"/>
    </location>
</feature>
<dbReference type="Proteomes" id="UP001143548">
    <property type="component" value="Unassembled WGS sequence"/>
</dbReference>
<feature type="domain" description="Xylanolytic transcriptional activator regulatory" evidence="7">
    <location>
        <begin position="195"/>
        <end position="270"/>
    </location>
</feature>
<dbReference type="PANTHER" id="PTHR47338">
    <property type="entry name" value="ZN(II)2CYS6 TRANSCRIPTION FACTOR (EUROFUNG)-RELATED"/>
    <property type="match status" value="1"/>
</dbReference>
<evidence type="ECO:0000256" key="6">
    <source>
        <dbReference type="SAM" id="MobiDB-lite"/>
    </source>
</evidence>
<comment type="caution">
    <text evidence="8">The sequence shown here is derived from an EMBL/GenBank/DDBJ whole genome shotgun (WGS) entry which is preliminary data.</text>
</comment>
<dbReference type="SMART" id="SM00906">
    <property type="entry name" value="Fungal_trans"/>
    <property type="match status" value="1"/>
</dbReference>
<evidence type="ECO:0000256" key="1">
    <source>
        <dbReference type="ARBA" id="ARBA00004123"/>
    </source>
</evidence>
<evidence type="ECO:0000256" key="2">
    <source>
        <dbReference type="ARBA" id="ARBA00022723"/>
    </source>
</evidence>
<protein>
    <recommendedName>
        <fullName evidence="7">Xylanolytic transcriptional activator regulatory domain-containing protein</fullName>
    </recommendedName>
</protein>
<dbReference type="InterPro" id="IPR050815">
    <property type="entry name" value="TF_fung"/>
</dbReference>
<dbReference type="PANTHER" id="PTHR47338:SF7">
    <property type="entry name" value="ZN(II)2CYS6 TRANSCRIPTION FACTOR (EUROFUNG)"/>
    <property type="match status" value="1"/>
</dbReference>
<evidence type="ECO:0000259" key="7">
    <source>
        <dbReference type="SMART" id="SM00906"/>
    </source>
</evidence>
<feature type="region of interest" description="Disordered" evidence="6">
    <location>
        <begin position="538"/>
        <end position="560"/>
    </location>
</feature>
<keyword evidence="4" id="KW-0804">Transcription</keyword>
<dbReference type="GO" id="GO:0008270">
    <property type="term" value="F:zinc ion binding"/>
    <property type="evidence" value="ECO:0007669"/>
    <property type="project" value="InterPro"/>
</dbReference>
<dbReference type="GO" id="GO:0006351">
    <property type="term" value="P:DNA-templated transcription"/>
    <property type="evidence" value="ECO:0007669"/>
    <property type="project" value="InterPro"/>
</dbReference>
<dbReference type="EMBL" id="BROQ01000208">
    <property type="protein sequence ID" value="GKZ27385.1"/>
    <property type="molecule type" value="Genomic_DNA"/>
</dbReference>
<organism evidence="8 9">
    <name type="scientific">Aspergillus brasiliensis</name>
    <dbReference type="NCBI Taxonomy" id="319629"/>
    <lineage>
        <taxon>Eukaryota</taxon>
        <taxon>Fungi</taxon>
        <taxon>Dikarya</taxon>
        <taxon>Ascomycota</taxon>
        <taxon>Pezizomycotina</taxon>
        <taxon>Eurotiomycetes</taxon>
        <taxon>Eurotiomycetidae</taxon>
        <taxon>Eurotiales</taxon>
        <taxon>Aspergillaceae</taxon>
        <taxon>Aspergillus</taxon>
        <taxon>Aspergillus subgen. Circumdati</taxon>
    </lineage>
</organism>
<name>A0A9W5Z083_9EURO</name>